<comment type="caution">
    <text evidence="2">Lacks conserved residue(s) required for the propagation of feature annotation.</text>
</comment>
<dbReference type="GO" id="GO:0006508">
    <property type="term" value="P:proteolysis"/>
    <property type="evidence" value="ECO:0007669"/>
    <property type="project" value="InterPro"/>
</dbReference>
<evidence type="ECO:0000259" key="4">
    <source>
        <dbReference type="PROSITE" id="PS50240"/>
    </source>
</evidence>
<dbReference type="AlphaFoldDB" id="A0A8J2PQF0"/>
<feature type="non-terminal residue" evidence="5">
    <location>
        <position position="1"/>
    </location>
</feature>
<keyword evidence="1" id="KW-1015">Disulfide bond</keyword>
<evidence type="ECO:0000313" key="6">
    <source>
        <dbReference type="Proteomes" id="UP000708208"/>
    </source>
</evidence>
<dbReference type="PANTHER" id="PTHR24252">
    <property type="entry name" value="ACROSIN-RELATED"/>
    <property type="match status" value="1"/>
</dbReference>
<protein>
    <submittedName>
        <fullName evidence="5">Uncharacterized protein</fullName>
    </submittedName>
</protein>
<evidence type="ECO:0000313" key="5">
    <source>
        <dbReference type="EMBL" id="CAG7823601.1"/>
    </source>
</evidence>
<reference evidence="5" key="1">
    <citation type="submission" date="2021-06" db="EMBL/GenBank/DDBJ databases">
        <authorList>
            <person name="Hodson N. C."/>
            <person name="Mongue J. A."/>
            <person name="Jaron S. K."/>
        </authorList>
    </citation>
    <scope>NUCLEOTIDE SEQUENCE</scope>
</reference>
<dbReference type="PROSITE" id="PS50240">
    <property type="entry name" value="TRYPSIN_DOM"/>
    <property type="match status" value="1"/>
</dbReference>
<evidence type="ECO:0000256" key="1">
    <source>
        <dbReference type="ARBA" id="ARBA00023157"/>
    </source>
</evidence>
<evidence type="ECO:0000259" key="3">
    <source>
        <dbReference type="PROSITE" id="PS01180"/>
    </source>
</evidence>
<dbReference type="OrthoDB" id="546450at2759"/>
<dbReference type="PROSITE" id="PS00134">
    <property type="entry name" value="TRYPSIN_HIS"/>
    <property type="match status" value="1"/>
</dbReference>
<feature type="domain" description="Peptidase S1" evidence="4">
    <location>
        <begin position="118"/>
        <end position="184"/>
    </location>
</feature>
<dbReference type="PANTHER" id="PTHR24252:SF7">
    <property type="entry name" value="HYALIN"/>
    <property type="match status" value="1"/>
</dbReference>
<gene>
    <name evidence="5" type="ORF">AFUS01_LOCUS33807</name>
</gene>
<keyword evidence="6" id="KW-1185">Reference proteome</keyword>
<sequence length="184" mass="19770">GSATCQPKIKCTKFKLTEPPAGVEGDPCPDEYLQITDGSAGFEKFCGSNAPNGVIPPNNLRDLFITFQGHKNPKSLKNKGFKCIVTCGGNGDTPLAVNMEPEVNKLCDCGKKKNQDRIVGGEDADKGEFPWIVALATAGTRKPFCGGTIVSDRFIVTAAHCFKGQYVRKDKLEVLGSSRDLDVT</sequence>
<dbReference type="Proteomes" id="UP000708208">
    <property type="component" value="Unassembled WGS sequence"/>
</dbReference>
<feature type="domain" description="CUB" evidence="3">
    <location>
        <begin position="14"/>
        <end position="88"/>
    </location>
</feature>
<dbReference type="InterPro" id="IPR001254">
    <property type="entry name" value="Trypsin_dom"/>
</dbReference>
<dbReference type="Pfam" id="PF00089">
    <property type="entry name" value="Trypsin"/>
    <property type="match status" value="1"/>
</dbReference>
<dbReference type="EMBL" id="CAJVCH010530037">
    <property type="protein sequence ID" value="CAG7823601.1"/>
    <property type="molecule type" value="Genomic_DNA"/>
</dbReference>
<comment type="caution">
    <text evidence="5">The sequence shown here is derived from an EMBL/GenBank/DDBJ whole genome shotgun (WGS) entry which is preliminary data.</text>
</comment>
<dbReference type="InterPro" id="IPR000859">
    <property type="entry name" value="CUB_dom"/>
</dbReference>
<name>A0A8J2PQF0_9HEXA</name>
<organism evidence="5 6">
    <name type="scientific">Allacma fusca</name>
    <dbReference type="NCBI Taxonomy" id="39272"/>
    <lineage>
        <taxon>Eukaryota</taxon>
        <taxon>Metazoa</taxon>
        <taxon>Ecdysozoa</taxon>
        <taxon>Arthropoda</taxon>
        <taxon>Hexapoda</taxon>
        <taxon>Collembola</taxon>
        <taxon>Symphypleona</taxon>
        <taxon>Sminthuridae</taxon>
        <taxon>Allacma</taxon>
    </lineage>
</organism>
<feature type="non-terminal residue" evidence="5">
    <location>
        <position position="184"/>
    </location>
</feature>
<dbReference type="GO" id="GO:0004252">
    <property type="term" value="F:serine-type endopeptidase activity"/>
    <property type="evidence" value="ECO:0007669"/>
    <property type="project" value="InterPro"/>
</dbReference>
<evidence type="ECO:0000256" key="2">
    <source>
        <dbReference type="PROSITE-ProRule" id="PRU00059"/>
    </source>
</evidence>
<proteinExistence type="predicted"/>
<dbReference type="PROSITE" id="PS01180">
    <property type="entry name" value="CUB"/>
    <property type="match status" value="1"/>
</dbReference>
<accession>A0A8J2PQF0</accession>
<dbReference type="InterPro" id="IPR018114">
    <property type="entry name" value="TRYPSIN_HIS"/>
</dbReference>